<keyword evidence="3" id="KW-0238">DNA-binding</keyword>
<dbReference type="PROSITE" id="PS00622">
    <property type="entry name" value="HTH_LUXR_1"/>
    <property type="match status" value="1"/>
</dbReference>
<evidence type="ECO:0000256" key="2">
    <source>
        <dbReference type="ARBA" id="ARBA00023015"/>
    </source>
</evidence>
<evidence type="ECO:0000256" key="6">
    <source>
        <dbReference type="SAM" id="MobiDB-lite"/>
    </source>
</evidence>
<dbReference type="AlphaFoldDB" id="A0A917PFV4"/>
<dbReference type="Pfam" id="PF00072">
    <property type="entry name" value="Response_reg"/>
    <property type="match status" value="1"/>
</dbReference>
<dbReference type="PANTHER" id="PTHR43214">
    <property type="entry name" value="TWO-COMPONENT RESPONSE REGULATOR"/>
    <property type="match status" value="1"/>
</dbReference>
<dbReference type="InterPro" id="IPR001789">
    <property type="entry name" value="Sig_transdc_resp-reg_receiver"/>
</dbReference>
<evidence type="ECO:0000259" key="7">
    <source>
        <dbReference type="PROSITE" id="PS50043"/>
    </source>
</evidence>
<dbReference type="InterPro" id="IPR058245">
    <property type="entry name" value="NreC/VraR/RcsB-like_REC"/>
</dbReference>
<dbReference type="InterPro" id="IPR000792">
    <property type="entry name" value="Tscrpt_reg_LuxR_C"/>
</dbReference>
<reference evidence="9" key="1">
    <citation type="journal article" date="2014" name="Int. J. Syst. Evol. Microbiol.">
        <title>Complete genome sequence of Corynebacterium casei LMG S-19264T (=DSM 44701T), isolated from a smear-ripened cheese.</title>
        <authorList>
            <consortium name="US DOE Joint Genome Institute (JGI-PGF)"/>
            <person name="Walter F."/>
            <person name="Albersmeier A."/>
            <person name="Kalinowski J."/>
            <person name="Ruckert C."/>
        </authorList>
    </citation>
    <scope>NUCLEOTIDE SEQUENCE</scope>
    <source>
        <strain evidence="9">CGMCC 1.8984</strain>
    </source>
</reference>
<evidence type="ECO:0000313" key="10">
    <source>
        <dbReference type="Proteomes" id="UP000636956"/>
    </source>
</evidence>
<dbReference type="GO" id="GO:0006355">
    <property type="term" value="P:regulation of DNA-templated transcription"/>
    <property type="evidence" value="ECO:0007669"/>
    <property type="project" value="InterPro"/>
</dbReference>
<dbReference type="CDD" id="cd17535">
    <property type="entry name" value="REC_NarL-like"/>
    <property type="match status" value="1"/>
</dbReference>
<dbReference type="SUPFAM" id="SSF52172">
    <property type="entry name" value="CheY-like"/>
    <property type="match status" value="1"/>
</dbReference>
<dbReference type="SMART" id="SM00448">
    <property type="entry name" value="REC"/>
    <property type="match status" value="1"/>
</dbReference>
<keyword evidence="4" id="KW-0804">Transcription</keyword>
<evidence type="ECO:0000313" key="9">
    <source>
        <dbReference type="EMBL" id="GGJ75765.1"/>
    </source>
</evidence>
<dbReference type="Gene3D" id="3.40.50.2300">
    <property type="match status" value="1"/>
</dbReference>
<dbReference type="GO" id="GO:0003677">
    <property type="term" value="F:DNA binding"/>
    <property type="evidence" value="ECO:0007669"/>
    <property type="project" value="UniProtKB-KW"/>
</dbReference>
<keyword evidence="10" id="KW-1185">Reference proteome</keyword>
<dbReference type="InterPro" id="IPR011006">
    <property type="entry name" value="CheY-like_superfamily"/>
</dbReference>
<dbReference type="PROSITE" id="PS50110">
    <property type="entry name" value="RESPONSE_REGULATORY"/>
    <property type="match status" value="1"/>
</dbReference>
<dbReference type="PRINTS" id="PR00038">
    <property type="entry name" value="HTHLUXR"/>
</dbReference>
<evidence type="ECO:0000256" key="3">
    <source>
        <dbReference type="ARBA" id="ARBA00023125"/>
    </source>
</evidence>
<dbReference type="PROSITE" id="PS50043">
    <property type="entry name" value="HTH_LUXR_2"/>
    <property type="match status" value="1"/>
</dbReference>
<organism evidence="9 10">
    <name type="scientific">Agromyces bauzanensis</name>
    <dbReference type="NCBI Taxonomy" id="1308924"/>
    <lineage>
        <taxon>Bacteria</taxon>
        <taxon>Bacillati</taxon>
        <taxon>Actinomycetota</taxon>
        <taxon>Actinomycetes</taxon>
        <taxon>Micrococcales</taxon>
        <taxon>Microbacteriaceae</taxon>
        <taxon>Agromyces</taxon>
    </lineage>
</organism>
<dbReference type="CDD" id="cd06170">
    <property type="entry name" value="LuxR_C_like"/>
    <property type="match status" value="1"/>
</dbReference>
<dbReference type="PANTHER" id="PTHR43214:SF24">
    <property type="entry name" value="TRANSCRIPTIONAL REGULATORY PROTEIN NARL-RELATED"/>
    <property type="match status" value="1"/>
</dbReference>
<sequence length="258" mass="27494">MCAVVPRTGSHGRRALAVQSPEAGGDPRRRRLPADGGAMNDARTLRVAIADDALLLREGIAKVLEGGGIEVVGSVGTGDELLEVVRAGGIDAAVLDIRMPPSYRDEGITALETIRSGGSTIGVLLLSMYATPEYALRVMGAGSGTGYLLKERVSEPQTLVRAVETVASGGSVVDPEVVEQLVKRTRADDPLSRLTERERSVLELMAQGYSNGGIAQTLFLGLKTVETHVRSILQKLDLEESPEHHRRVLAVLTLLGER</sequence>
<name>A0A917PFV4_9MICO</name>
<evidence type="ECO:0000256" key="4">
    <source>
        <dbReference type="ARBA" id="ARBA00023163"/>
    </source>
</evidence>
<feature type="domain" description="Response regulatory" evidence="8">
    <location>
        <begin position="46"/>
        <end position="165"/>
    </location>
</feature>
<dbReference type="SMART" id="SM00421">
    <property type="entry name" value="HTH_LUXR"/>
    <property type="match status" value="1"/>
</dbReference>
<keyword evidence="1 5" id="KW-0597">Phosphoprotein</keyword>
<gene>
    <name evidence="9" type="ORF">GCM10011372_12480</name>
</gene>
<comment type="caution">
    <text evidence="9">The sequence shown here is derived from an EMBL/GenBank/DDBJ whole genome shotgun (WGS) entry which is preliminary data.</text>
</comment>
<reference evidence="9" key="2">
    <citation type="submission" date="2020-09" db="EMBL/GenBank/DDBJ databases">
        <authorList>
            <person name="Sun Q."/>
            <person name="Zhou Y."/>
        </authorList>
    </citation>
    <scope>NUCLEOTIDE SEQUENCE</scope>
    <source>
        <strain evidence="9">CGMCC 1.8984</strain>
    </source>
</reference>
<proteinExistence type="predicted"/>
<evidence type="ECO:0000256" key="5">
    <source>
        <dbReference type="PROSITE-ProRule" id="PRU00169"/>
    </source>
</evidence>
<dbReference type="Proteomes" id="UP000636956">
    <property type="component" value="Unassembled WGS sequence"/>
</dbReference>
<feature type="domain" description="HTH luxR-type" evidence="7">
    <location>
        <begin position="187"/>
        <end position="258"/>
    </location>
</feature>
<dbReference type="SUPFAM" id="SSF46894">
    <property type="entry name" value="C-terminal effector domain of the bipartite response regulators"/>
    <property type="match status" value="1"/>
</dbReference>
<dbReference type="EMBL" id="BMMD01000005">
    <property type="protein sequence ID" value="GGJ75765.1"/>
    <property type="molecule type" value="Genomic_DNA"/>
</dbReference>
<dbReference type="InterPro" id="IPR039420">
    <property type="entry name" value="WalR-like"/>
</dbReference>
<evidence type="ECO:0000259" key="8">
    <source>
        <dbReference type="PROSITE" id="PS50110"/>
    </source>
</evidence>
<dbReference type="InterPro" id="IPR016032">
    <property type="entry name" value="Sig_transdc_resp-reg_C-effctor"/>
</dbReference>
<accession>A0A917PFV4</accession>
<protein>
    <submittedName>
        <fullName evidence="9">Two-component system response regulator, LuxR family protein</fullName>
    </submittedName>
</protein>
<keyword evidence="2" id="KW-0805">Transcription regulation</keyword>
<dbReference type="Pfam" id="PF00196">
    <property type="entry name" value="GerE"/>
    <property type="match status" value="1"/>
</dbReference>
<feature type="modified residue" description="4-aspartylphosphate" evidence="5">
    <location>
        <position position="96"/>
    </location>
</feature>
<dbReference type="GO" id="GO:0000160">
    <property type="term" value="P:phosphorelay signal transduction system"/>
    <property type="evidence" value="ECO:0007669"/>
    <property type="project" value="InterPro"/>
</dbReference>
<evidence type="ECO:0000256" key="1">
    <source>
        <dbReference type="ARBA" id="ARBA00022553"/>
    </source>
</evidence>
<feature type="region of interest" description="Disordered" evidence="6">
    <location>
        <begin position="1"/>
        <end position="37"/>
    </location>
</feature>